<dbReference type="Gene3D" id="3.30.70.580">
    <property type="entry name" value="Pseudouridine synthase I, catalytic domain, N-terminal subdomain"/>
    <property type="match status" value="1"/>
</dbReference>
<dbReference type="OrthoDB" id="9807213at2"/>
<dbReference type="Proteomes" id="UP000190389">
    <property type="component" value="Unassembled WGS sequence"/>
</dbReference>
<keyword evidence="8" id="KW-1185">Reference proteome</keyword>
<feature type="domain" description="RNA-binding S4" evidence="6">
    <location>
        <begin position="4"/>
        <end position="64"/>
    </location>
</feature>
<dbReference type="CDD" id="cd00165">
    <property type="entry name" value="S4"/>
    <property type="match status" value="1"/>
</dbReference>
<dbReference type="SUPFAM" id="SSF55174">
    <property type="entry name" value="Alpha-L RNA-binding motif"/>
    <property type="match status" value="1"/>
</dbReference>
<evidence type="ECO:0000313" key="7">
    <source>
        <dbReference type="EMBL" id="SJZ48677.1"/>
    </source>
</evidence>
<dbReference type="EMBL" id="FUXF01000006">
    <property type="protein sequence ID" value="SJZ48677.1"/>
    <property type="molecule type" value="Genomic_DNA"/>
</dbReference>
<evidence type="ECO:0000256" key="1">
    <source>
        <dbReference type="ARBA" id="ARBA00008348"/>
    </source>
</evidence>
<dbReference type="STRING" id="171291.SAMN02745154_00299"/>
<dbReference type="PANTHER" id="PTHR47683:SF4">
    <property type="entry name" value="PSEUDOURIDINE SYNTHASE"/>
    <property type="match status" value="1"/>
</dbReference>
<dbReference type="Gene3D" id="3.10.290.10">
    <property type="entry name" value="RNA-binding S4 domain"/>
    <property type="match status" value="1"/>
</dbReference>
<organism evidence="7 8">
    <name type="scientific">Mycoplasmopsis verecunda</name>
    <dbReference type="NCBI Taxonomy" id="171291"/>
    <lineage>
        <taxon>Bacteria</taxon>
        <taxon>Bacillati</taxon>
        <taxon>Mycoplasmatota</taxon>
        <taxon>Mycoplasmoidales</taxon>
        <taxon>Metamycoplasmataceae</taxon>
        <taxon>Mycoplasmopsis</taxon>
    </lineage>
</organism>
<dbReference type="GO" id="GO:0120159">
    <property type="term" value="F:rRNA pseudouridine synthase activity"/>
    <property type="evidence" value="ECO:0007669"/>
    <property type="project" value="UniProtKB-ARBA"/>
</dbReference>
<dbReference type="InterPro" id="IPR020103">
    <property type="entry name" value="PsdUridine_synth_cat_dom_sf"/>
</dbReference>
<dbReference type="CDD" id="cd02553">
    <property type="entry name" value="PseudoU_synth_RsuA"/>
    <property type="match status" value="1"/>
</dbReference>
<dbReference type="SMART" id="SM00363">
    <property type="entry name" value="S4"/>
    <property type="match status" value="1"/>
</dbReference>
<dbReference type="GO" id="GO:0000455">
    <property type="term" value="P:enzyme-directed rRNA pseudouridine synthesis"/>
    <property type="evidence" value="ECO:0007669"/>
    <property type="project" value="UniProtKB-ARBA"/>
</dbReference>
<keyword evidence="3 5" id="KW-0413">Isomerase</keyword>
<evidence type="ECO:0000256" key="2">
    <source>
        <dbReference type="ARBA" id="ARBA00022884"/>
    </source>
</evidence>
<dbReference type="NCBIfam" id="TIGR00093">
    <property type="entry name" value="pseudouridine synthase"/>
    <property type="match status" value="1"/>
</dbReference>
<name>A0A1T4L2B3_9BACT</name>
<evidence type="ECO:0000256" key="3">
    <source>
        <dbReference type="ARBA" id="ARBA00023235"/>
    </source>
</evidence>
<gene>
    <name evidence="7" type="ORF">SAMN02745154_00299</name>
</gene>
<dbReference type="PANTHER" id="PTHR47683">
    <property type="entry name" value="PSEUDOURIDINE SYNTHASE FAMILY PROTEIN-RELATED"/>
    <property type="match status" value="1"/>
</dbReference>
<sequence>MKKIRLDKFIAQKLYLTRSQASKLLKSKSIKVNNIIITHNIDIDQNDIVKYNDEIIEFKDKYIYLALNKPQGYICANHDKNNATVFDLLPEKYSRIKDIHTVGRLDKDTTGLLLITNDGELTHELLAPKKHVVKTYLVTVDKPLQNHLVPIFANGFDIDNDEKVKPSKLEILSPYQARLQITEGKYHQVKRMFARHNYEVVQLHRESFGYLTLEKLNLEIGQYKEISKDEILGH</sequence>
<dbReference type="Pfam" id="PF01479">
    <property type="entry name" value="S4"/>
    <property type="match status" value="1"/>
</dbReference>
<dbReference type="InterPro" id="IPR042092">
    <property type="entry name" value="PsdUridine_s_RsuA/RluB/E/F_cat"/>
</dbReference>
<dbReference type="PROSITE" id="PS01149">
    <property type="entry name" value="PSI_RSU"/>
    <property type="match status" value="1"/>
</dbReference>
<dbReference type="PROSITE" id="PS50889">
    <property type="entry name" value="S4"/>
    <property type="match status" value="1"/>
</dbReference>
<dbReference type="Pfam" id="PF00849">
    <property type="entry name" value="PseudoU_synth_2"/>
    <property type="match status" value="1"/>
</dbReference>
<dbReference type="Gene3D" id="3.30.70.1560">
    <property type="entry name" value="Alpha-L RNA-binding motif"/>
    <property type="match status" value="1"/>
</dbReference>
<dbReference type="RefSeq" id="WP_078747042.1">
    <property type="nucleotide sequence ID" value="NZ_CP137850.1"/>
</dbReference>
<dbReference type="InterPro" id="IPR050343">
    <property type="entry name" value="RsuA_PseudoU_synthase"/>
</dbReference>
<evidence type="ECO:0000313" key="8">
    <source>
        <dbReference type="Proteomes" id="UP000190389"/>
    </source>
</evidence>
<comment type="similarity">
    <text evidence="1 5">Belongs to the pseudouridine synthase RsuA family.</text>
</comment>
<proteinExistence type="inferred from homology"/>
<dbReference type="InterPro" id="IPR006145">
    <property type="entry name" value="PsdUridine_synth_RsuA/RluA"/>
</dbReference>
<dbReference type="EC" id="5.4.99.-" evidence="5"/>
<dbReference type="InterPro" id="IPR018496">
    <property type="entry name" value="PsdUridine_synth_RsuA/RluB_CS"/>
</dbReference>
<protein>
    <recommendedName>
        <fullName evidence="5">Pseudouridine synthase</fullName>
        <ecNumber evidence="5">5.4.99.-</ecNumber>
    </recommendedName>
</protein>
<dbReference type="GO" id="GO:0003723">
    <property type="term" value="F:RNA binding"/>
    <property type="evidence" value="ECO:0007669"/>
    <property type="project" value="UniProtKB-KW"/>
</dbReference>
<dbReference type="InterPro" id="IPR000748">
    <property type="entry name" value="PsdUridine_synth_RsuA/RluB/E/F"/>
</dbReference>
<dbReference type="InterPro" id="IPR036986">
    <property type="entry name" value="S4_RNA-bd_sf"/>
</dbReference>
<dbReference type="InterPro" id="IPR020094">
    <property type="entry name" value="TruA/RsuA/RluB/E/F_N"/>
</dbReference>
<accession>A0A1T4L2B3</accession>
<evidence type="ECO:0000259" key="6">
    <source>
        <dbReference type="SMART" id="SM00363"/>
    </source>
</evidence>
<dbReference type="SUPFAM" id="SSF55120">
    <property type="entry name" value="Pseudouridine synthase"/>
    <property type="match status" value="1"/>
</dbReference>
<dbReference type="AlphaFoldDB" id="A0A1T4L2B3"/>
<reference evidence="8" key="1">
    <citation type="submission" date="2017-02" db="EMBL/GenBank/DDBJ databases">
        <authorList>
            <person name="Varghese N."/>
            <person name="Submissions S."/>
        </authorList>
    </citation>
    <scope>NUCLEOTIDE SEQUENCE [LARGE SCALE GENOMIC DNA]</scope>
    <source>
        <strain evidence="8">ATCC 27862</strain>
    </source>
</reference>
<dbReference type="InterPro" id="IPR002942">
    <property type="entry name" value="S4_RNA-bd"/>
</dbReference>
<evidence type="ECO:0000256" key="5">
    <source>
        <dbReference type="RuleBase" id="RU003887"/>
    </source>
</evidence>
<evidence type="ECO:0000256" key="4">
    <source>
        <dbReference type="PROSITE-ProRule" id="PRU00182"/>
    </source>
</evidence>
<keyword evidence="2 4" id="KW-0694">RNA-binding</keyword>